<dbReference type="Pfam" id="PF00378">
    <property type="entry name" value="ECH_1"/>
    <property type="match status" value="1"/>
</dbReference>
<evidence type="ECO:0000313" key="4">
    <source>
        <dbReference type="Proteomes" id="UP000295729"/>
    </source>
</evidence>
<dbReference type="OrthoDB" id="9807606at2"/>
<evidence type="ECO:0000313" key="3">
    <source>
        <dbReference type="EMBL" id="TDR05888.1"/>
    </source>
</evidence>
<dbReference type="AlphaFoldDB" id="A0A4R6X0L5"/>
<dbReference type="PANTHER" id="PTHR11941">
    <property type="entry name" value="ENOYL-COA HYDRATASE-RELATED"/>
    <property type="match status" value="1"/>
</dbReference>
<dbReference type="Proteomes" id="UP000295729">
    <property type="component" value="Unassembled WGS sequence"/>
</dbReference>
<sequence length="264" mass="28314">MTQASEAGVISLSIDNGIAQLRIQRAAKLNCLTLSMLQQLESHLDQIELDSSIRAVVLLADEGKAFCAGADIQAWKDLSPLDMWRLWVQQGHRIFDRLERLRQPVVAVISGLALGGGLELAAAADVRIATKNARFALPEASIATCPGWSGSQRLVKEMGAGWVKAMALFGKWWSAEEALQAGFIQSLAADYQSACDDAQFWAESAARSAPISIQLNKQLVNAAMGVGLASTLEAMASAVAGGTQDALEGKHSFFEKRTPNFEGK</sequence>
<dbReference type="Gene3D" id="3.90.226.10">
    <property type="entry name" value="2-enoyl-CoA Hydratase, Chain A, domain 1"/>
    <property type="match status" value="1"/>
</dbReference>
<keyword evidence="2" id="KW-0456">Lyase</keyword>
<reference evidence="3 4" key="1">
    <citation type="submission" date="2019-03" db="EMBL/GenBank/DDBJ databases">
        <title>Genomic Encyclopedia of Type Strains, Phase IV (KMG-IV): sequencing the most valuable type-strain genomes for metagenomic binning, comparative biology and taxonomic classification.</title>
        <authorList>
            <person name="Goeker M."/>
        </authorList>
    </citation>
    <scope>NUCLEOTIDE SEQUENCE [LARGE SCALE GENOMIC DNA]</scope>
    <source>
        <strain evidence="3 4">DSM 5604</strain>
    </source>
</reference>
<comment type="caution">
    <text evidence="3">The sequence shown here is derived from an EMBL/GenBank/DDBJ whole genome shotgun (WGS) entry which is preliminary data.</text>
</comment>
<proteinExistence type="inferred from homology"/>
<dbReference type="RefSeq" id="WP_133565006.1">
    <property type="nucleotide sequence ID" value="NZ_SNZA01000007.1"/>
</dbReference>
<keyword evidence="4" id="KW-1185">Reference proteome</keyword>
<evidence type="ECO:0000256" key="1">
    <source>
        <dbReference type="ARBA" id="ARBA00005254"/>
    </source>
</evidence>
<dbReference type="GO" id="GO:0006635">
    <property type="term" value="P:fatty acid beta-oxidation"/>
    <property type="evidence" value="ECO:0007669"/>
    <property type="project" value="TreeGrafter"/>
</dbReference>
<dbReference type="CDD" id="cd06558">
    <property type="entry name" value="crotonase-like"/>
    <property type="match status" value="1"/>
</dbReference>
<dbReference type="InterPro" id="IPR014748">
    <property type="entry name" value="Enoyl-CoA_hydra_C"/>
</dbReference>
<organism evidence="3 4">
    <name type="scientific">Marinomonas communis</name>
    <dbReference type="NCBI Taxonomy" id="28254"/>
    <lineage>
        <taxon>Bacteria</taxon>
        <taxon>Pseudomonadati</taxon>
        <taxon>Pseudomonadota</taxon>
        <taxon>Gammaproteobacteria</taxon>
        <taxon>Oceanospirillales</taxon>
        <taxon>Oceanospirillaceae</taxon>
        <taxon>Marinomonas</taxon>
    </lineage>
</organism>
<dbReference type="GO" id="GO:0016829">
    <property type="term" value="F:lyase activity"/>
    <property type="evidence" value="ECO:0007669"/>
    <property type="project" value="UniProtKB-KW"/>
</dbReference>
<dbReference type="InterPro" id="IPR029045">
    <property type="entry name" value="ClpP/crotonase-like_dom_sf"/>
</dbReference>
<dbReference type="InterPro" id="IPR001753">
    <property type="entry name" value="Enoyl-CoA_hydra/iso"/>
</dbReference>
<protein>
    <submittedName>
        <fullName evidence="3">Enoyl-CoA hydratase/carnithine racemase</fullName>
    </submittedName>
</protein>
<accession>A0A4R6X0L5</accession>
<dbReference type="SUPFAM" id="SSF52096">
    <property type="entry name" value="ClpP/crotonase"/>
    <property type="match status" value="1"/>
</dbReference>
<evidence type="ECO:0000256" key="2">
    <source>
        <dbReference type="ARBA" id="ARBA00023239"/>
    </source>
</evidence>
<gene>
    <name evidence="3" type="ORF">C8D85_3409</name>
</gene>
<dbReference type="PANTHER" id="PTHR11941:SF54">
    <property type="entry name" value="ENOYL-COA HYDRATASE, MITOCHONDRIAL"/>
    <property type="match status" value="1"/>
</dbReference>
<name>A0A4R6X0L5_9GAMM</name>
<comment type="similarity">
    <text evidence="1">Belongs to the enoyl-CoA hydratase/isomerase family.</text>
</comment>
<dbReference type="Gene3D" id="1.10.12.10">
    <property type="entry name" value="Lyase 2-enoyl-coa Hydratase, Chain A, domain 2"/>
    <property type="match status" value="1"/>
</dbReference>
<dbReference type="EMBL" id="SNZA01000007">
    <property type="protein sequence ID" value="TDR05888.1"/>
    <property type="molecule type" value="Genomic_DNA"/>
</dbReference>